<gene>
    <name evidence="4" type="ORF">REIFOR_00249</name>
</gene>
<dbReference type="InterPro" id="IPR051398">
    <property type="entry name" value="Polysacch_Deacetylase"/>
</dbReference>
<sequence>MVIFDGINMSMLRKALSELTVRALAAHPIGTLMQPLRSRCVPVFMLHRIADPRHGVRGHPLALIERALSYLTHHGYTGISIHELAQALIDKRPLPPRAVAFTLDDGFQEQAELALPLFERYRIPVTLFMATDMLDKQSWSWDYQLEFIVTRTLLSHVNIRLAARSFAAALDDEGHKRQFIRTLRSHLKSQPIESTHQALDQLAFTLGVRVPASAPIGYQPMTWAQARALESDCIQFGPHTCRHLILTQMGEDDARREISQSWQRLQDELRHPVPIFCYPTGRPDLDFGAREKQMVRKAGMIAALSSEPGYIDIGRHRRNDIFALRRFSFTDNISHFIQYCSWIERAKELTFQRIKPRL</sequence>
<dbReference type="Gene3D" id="3.20.20.370">
    <property type="entry name" value="Glycoside hydrolase/deacetylase"/>
    <property type="match status" value="1"/>
</dbReference>
<dbReference type="GO" id="GO:0016810">
    <property type="term" value="F:hydrolase activity, acting on carbon-nitrogen (but not peptide) bonds"/>
    <property type="evidence" value="ECO:0007669"/>
    <property type="project" value="InterPro"/>
</dbReference>
<dbReference type="CDD" id="cd10918">
    <property type="entry name" value="CE4_NodB_like_5s_6s"/>
    <property type="match status" value="1"/>
</dbReference>
<protein>
    <submittedName>
        <fullName evidence="4">Polysaccharide deacetylase, CE4 family</fullName>
    </submittedName>
</protein>
<evidence type="ECO:0000259" key="3">
    <source>
        <dbReference type="Pfam" id="PF01522"/>
    </source>
</evidence>
<dbReference type="Pfam" id="PF01522">
    <property type="entry name" value="Polysacc_deac_1"/>
    <property type="match status" value="1"/>
</dbReference>
<comment type="subcellular location">
    <subcellularLocation>
        <location evidence="1">Secreted</location>
    </subcellularLocation>
</comment>
<dbReference type="SUPFAM" id="SSF88713">
    <property type="entry name" value="Glycoside hydrolase/deacetylase"/>
    <property type="match status" value="1"/>
</dbReference>
<dbReference type="PANTHER" id="PTHR34216">
    <property type="match status" value="1"/>
</dbReference>
<evidence type="ECO:0000313" key="4">
    <source>
        <dbReference type="EMBL" id="ATX75426.1"/>
    </source>
</evidence>
<organism evidence="4 5">
    <name type="scientific">Reinekea forsetii</name>
    <dbReference type="NCBI Taxonomy" id="1336806"/>
    <lineage>
        <taxon>Bacteria</taxon>
        <taxon>Pseudomonadati</taxon>
        <taxon>Pseudomonadota</taxon>
        <taxon>Gammaproteobacteria</taxon>
        <taxon>Oceanospirillales</taxon>
        <taxon>Saccharospirillaceae</taxon>
        <taxon>Reinekea</taxon>
    </lineage>
</organism>
<accession>A0A2K8KRB0</accession>
<proteinExistence type="predicted"/>
<evidence type="ECO:0000256" key="1">
    <source>
        <dbReference type="ARBA" id="ARBA00004613"/>
    </source>
</evidence>
<feature type="domain" description="NodB homology" evidence="3">
    <location>
        <begin position="92"/>
        <end position="289"/>
    </location>
</feature>
<name>A0A2K8KRB0_9GAMM</name>
<dbReference type="GO" id="GO:0005975">
    <property type="term" value="P:carbohydrate metabolic process"/>
    <property type="evidence" value="ECO:0007669"/>
    <property type="project" value="InterPro"/>
</dbReference>
<evidence type="ECO:0000313" key="5">
    <source>
        <dbReference type="Proteomes" id="UP000229757"/>
    </source>
</evidence>
<evidence type="ECO:0000256" key="2">
    <source>
        <dbReference type="ARBA" id="ARBA00022729"/>
    </source>
</evidence>
<dbReference type="AlphaFoldDB" id="A0A2K8KRB0"/>
<dbReference type="InterPro" id="IPR011330">
    <property type="entry name" value="Glyco_hydro/deAcase_b/a-brl"/>
</dbReference>
<dbReference type="Proteomes" id="UP000229757">
    <property type="component" value="Chromosome"/>
</dbReference>
<keyword evidence="5" id="KW-1185">Reference proteome</keyword>
<reference evidence="4 5" key="1">
    <citation type="journal article" date="2017" name="Environ. Microbiol.">
        <title>Genomic and physiological analyses of 'Reinekea forsetii' reveal a versatile opportunistic lifestyle during spring algae blooms.</title>
        <authorList>
            <person name="Avci B."/>
            <person name="Hahnke R.L."/>
            <person name="Chafee M."/>
            <person name="Fischer T."/>
            <person name="Gruber-Vodicka H."/>
            <person name="Tegetmeyer H.E."/>
            <person name="Harder J."/>
            <person name="Fuchs B.M."/>
            <person name="Amann R.I."/>
            <person name="Teeling H."/>
        </authorList>
    </citation>
    <scope>NUCLEOTIDE SEQUENCE [LARGE SCALE GENOMIC DNA]</scope>
    <source>
        <strain evidence="4 5">Hel1_31_D35</strain>
    </source>
</reference>
<dbReference type="PANTHER" id="PTHR34216:SF3">
    <property type="entry name" value="POLY-BETA-1,6-N-ACETYL-D-GLUCOSAMINE N-DEACETYLASE"/>
    <property type="match status" value="1"/>
</dbReference>
<keyword evidence="2" id="KW-0732">Signal</keyword>
<dbReference type="GO" id="GO:0005576">
    <property type="term" value="C:extracellular region"/>
    <property type="evidence" value="ECO:0007669"/>
    <property type="project" value="UniProtKB-SubCell"/>
</dbReference>
<dbReference type="EMBL" id="CP011797">
    <property type="protein sequence ID" value="ATX75426.1"/>
    <property type="molecule type" value="Genomic_DNA"/>
</dbReference>
<dbReference type="KEGG" id="rfo:REIFOR_00249"/>
<dbReference type="InterPro" id="IPR002509">
    <property type="entry name" value="NODB_dom"/>
</dbReference>